<dbReference type="PROSITE" id="PS50944">
    <property type="entry name" value="HTH_DTXR"/>
    <property type="match status" value="1"/>
</dbReference>
<keyword evidence="7" id="KW-0238">DNA-binding</keyword>
<keyword evidence="14" id="KW-1185">Reference proteome</keyword>
<dbReference type="RefSeq" id="WP_197115231.1">
    <property type="nucleotide sequence ID" value="NZ_JACBXQ010000002.1"/>
</dbReference>
<evidence type="ECO:0000259" key="12">
    <source>
        <dbReference type="PROSITE" id="PS50944"/>
    </source>
</evidence>
<evidence type="ECO:0000256" key="11">
    <source>
        <dbReference type="ARBA" id="ARBA00032593"/>
    </source>
</evidence>
<dbReference type="SMART" id="SM00529">
    <property type="entry name" value="HTH_DTXR"/>
    <property type="match status" value="1"/>
</dbReference>
<dbReference type="InterPro" id="IPR022687">
    <property type="entry name" value="HTH_DTXR"/>
</dbReference>
<dbReference type="InterPro" id="IPR036388">
    <property type="entry name" value="WH-like_DNA-bd_sf"/>
</dbReference>
<comment type="subunit">
    <text evidence="3">Homodimer.</text>
</comment>
<dbReference type="Gene3D" id="1.10.60.10">
    <property type="entry name" value="Iron dependent repressor, metal binding and dimerisation domain"/>
    <property type="match status" value="1"/>
</dbReference>
<keyword evidence="10" id="KW-0464">Manganese</keyword>
<evidence type="ECO:0000256" key="4">
    <source>
        <dbReference type="ARBA" id="ARBA00022490"/>
    </source>
</evidence>
<dbReference type="Proteomes" id="UP000721415">
    <property type="component" value="Unassembled WGS sequence"/>
</dbReference>
<gene>
    <name evidence="13" type="ORF">HZY91_05430</name>
</gene>
<dbReference type="PANTHER" id="PTHR33238:SF11">
    <property type="entry name" value="TRANSCRIPTIONAL REGULATOR MNTR"/>
    <property type="match status" value="1"/>
</dbReference>
<reference evidence="13 14" key="1">
    <citation type="submission" date="2020-07" db="EMBL/GenBank/DDBJ databases">
        <title>Facklamia lactis sp. nov., isolated from raw milk.</title>
        <authorList>
            <person name="Doll E.V."/>
            <person name="Huptas C."/>
            <person name="Staib L."/>
            <person name="Wenning M."/>
            <person name="Scherer S."/>
        </authorList>
    </citation>
    <scope>NUCLEOTIDE SEQUENCE [LARGE SCALE GENOMIC DNA]</scope>
    <source>
        <strain evidence="13 14">DSM 111018</strain>
    </source>
</reference>
<evidence type="ECO:0000256" key="6">
    <source>
        <dbReference type="ARBA" id="ARBA00023015"/>
    </source>
</evidence>
<evidence type="ECO:0000256" key="10">
    <source>
        <dbReference type="ARBA" id="ARBA00023211"/>
    </source>
</evidence>
<dbReference type="InterPro" id="IPR022689">
    <property type="entry name" value="Iron_dep_repressor"/>
</dbReference>
<comment type="similarity">
    <text evidence="2">Belongs to the DtxR/MntR family.</text>
</comment>
<dbReference type="Pfam" id="PF02742">
    <property type="entry name" value="Fe_dep_repr_C"/>
    <property type="match status" value="1"/>
</dbReference>
<dbReference type="Pfam" id="PF01325">
    <property type="entry name" value="Fe_dep_repress"/>
    <property type="match status" value="1"/>
</dbReference>
<evidence type="ECO:0000313" key="14">
    <source>
        <dbReference type="Proteomes" id="UP000721415"/>
    </source>
</evidence>
<keyword evidence="5" id="KW-0678">Repressor</keyword>
<evidence type="ECO:0000256" key="2">
    <source>
        <dbReference type="ARBA" id="ARBA00007871"/>
    </source>
</evidence>
<dbReference type="EMBL" id="JACBXQ010000002">
    <property type="protein sequence ID" value="MBG9986334.1"/>
    <property type="molecule type" value="Genomic_DNA"/>
</dbReference>
<dbReference type="PANTHER" id="PTHR33238">
    <property type="entry name" value="IRON (METAL) DEPENDENT REPRESSOR, DTXR FAMILY"/>
    <property type="match status" value="1"/>
</dbReference>
<keyword evidence="4" id="KW-0963">Cytoplasm</keyword>
<dbReference type="InterPro" id="IPR038157">
    <property type="entry name" value="FeoA_core_dom"/>
</dbReference>
<evidence type="ECO:0000256" key="5">
    <source>
        <dbReference type="ARBA" id="ARBA00022491"/>
    </source>
</evidence>
<name>A0ABS0LQQ0_9LACT</name>
<dbReference type="Gene3D" id="1.10.10.10">
    <property type="entry name" value="Winged helix-like DNA-binding domain superfamily/Winged helix DNA-binding domain"/>
    <property type="match status" value="1"/>
</dbReference>
<dbReference type="SUPFAM" id="SSF47979">
    <property type="entry name" value="Iron-dependent repressor protein, dimerization domain"/>
    <property type="match status" value="1"/>
</dbReference>
<keyword evidence="8" id="KW-0010">Activator</keyword>
<protein>
    <recommendedName>
        <fullName evidence="11">Manganese transport regulator</fullName>
    </recommendedName>
</protein>
<evidence type="ECO:0000256" key="7">
    <source>
        <dbReference type="ARBA" id="ARBA00023125"/>
    </source>
</evidence>
<evidence type="ECO:0000256" key="3">
    <source>
        <dbReference type="ARBA" id="ARBA00011738"/>
    </source>
</evidence>
<keyword evidence="6" id="KW-0805">Transcription regulation</keyword>
<proteinExistence type="inferred from homology"/>
<dbReference type="InterPro" id="IPR036390">
    <property type="entry name" value="WH_DNA-bd_sf"/>
</dbReference>
<dbReference type="SUPFAM" id="SSF46785">
    <property type="entry name" value="Winged helix' DNA-binding domain"/>
    <property type="match status" value="1"/>
</dbReference>
<keyword evidence="9" id="KW-0804">Transcription</keyword>
<comment type="subcellular location">
    <subcellularLocation>
        <location evidence="1">Cytoplasm</location>
    </subcellularLocation>
</comment>
<feature type="domain" description="HTH dtxR-type" evidence="12">
    <location>
        <begin position="1"/>
        <end position="64"/>
    </location>
</feature>
<dbReference type="InterPro" id="IPR036421">
    <property type="entry name" value="Fe_dep_repressor_sf"/>
</dbReference>
<evidence type="ECO:0000313" key="13">
    <source>
        <dbReference type="EMBL" id="MBG9986334.1"/>
    </source>
</evidence>
<organism evidence="13 14">
    <name type="scientific">Facklamia lactis</name>
    <dbReference type="NCBI Taxonomy" id="2749967"/>
    <lineage>
        <taxon>Bacteria</taxon>
        <taxon>Bacillati</taxon>
        <taxon>Bacillota</taxon>
        <taxon>Bacilli</taxon>
        <taxon>Lactobacillales</taxon>
        <taxon>Aerococcaceae</taxon>
        <taxon>Facklamia</taxon>
    </lineage>
</organism>
<dbReference type="InterPro" id="IPR001367">
    <property type="entry name" value="Fe_dep_repressor"/>
</dbReference>
<comment type="caution">
    <text evidence="13">The sequence shown here is derived from an EMBL/GenBank/DDBJ whole genome shotgun (WGS) entry which is preliminary data.</text>
</comment>
<dbReference type="Gene3D" id="2.30.30.90">
    <property type="match status" value="1"/>
</dbReference>
<sequence length="223" mass="25703">MKQSNVKENYLKTIFLLKGYQLYISNKLISQALNVSAPSVTEMTNRLAKEKLVESISYKGVILTKKGLSIAIKTVKRHRLAELFLYKVLNYKLSEVHDDAEVLEHLESDFFFEKLEILLDHPQFCPHGGIIPRLNQYEEIYQTPLTHYKTGDIVTVCRCLDQLDLLKFLDSIQLNIGDTITIQNIEETNQIISFSYNDHRTGNFSFETAELIYCEKANESSKS</sequence>
<evidence type="ECO:0000256" key="9">
    <source>
        <dbReference type="ARBA" id="ARBA00023163"/>
    </source>
</evidence>
<evidence type="ECO:0000256" key="1">
    <source>
        <dbReference type="ARBA" id="ARBA00004496"/>
    </source>
</evidence>
<dbReference type="InterPro" id="IPR050536">
    <property type="entry name" value="DtxR_MntR_Metal-Reg"/>
</dbReference>
<evidence type="ECO:0000256" key="8">
    <source>
        <dbReference type="ARBA" id="ARBA00023159"/>
    </source>
</evidence>
<accession>A0ABS0LQQ0</accession>